<dbReference type="EMBL" id="CP042436">
    <property type="protein sequence ID" value="QEC64739.1"/>
    <property type="molecule type" value="Genomic_DNA"/>
</dbReference>
<keyword evidence="5" id="KW-1185">Reference proteome</keyword>
<comment type="similarity">
    <text evidence="1">Belongs to the GTP cyclohydrolase I type 2/NIF3 family.</text>
</comment>
<dbReference type="KEGG" id="mgin:FRZ54_19950"/>
<keyword evidence="2 3" id="KW-0479">Metal-binding</keyword>
<evidence type="ECO:0000313" key="4">
    <source>
        <dbReference type="EMBL" id="QEC64739.1"/>
    </source>
</evidence>
<reference evidence="4 5" key="1">
    <citation type="journal article" date="2017" name="Curr. Microbiol.">
        <title>Mucilaginibacter ginsenosidivorans sp. nov., Isolated from Soil of Ginseng Field.</title>
        <authorList>
            <person name="Kim M.M."/>
            <person name="Siddiqi M.Z."/>
            <person name="Im W.T."/>
        </authorList>
    </citation>
    <scope>NUCLEOTIDE SEQUENCE [LARGE SCALE GENOMIC DNA]</scope>
    <source>
        <strain evidence="4 5">Gsoil 3017</strain>
    </source>
</reference>
<dbReference type="PANTHER" id="PTHR13799">
    <property type="entry name" value="NGG1 INTERACTING FACTOR 3"/>
    <property type="match status" value="1"/>
</dbReference>
<dbReference type="GO" id="GO:0005737">
    <property type="term" value="C:cytoplasm"/>
    <property type="evidence" value="ECO:0007669"/>
    <property type="project" value="TreeGrafter"/>
</dbReference>
<dbReference type="GO" id="GO:0046872">
    <property type="term" value="F:metal ion binding"/>
    <property type="evidence" value="ECO:0007669"/>
    <property type="project" value="UniProtKB-KW"/>
</dbReference>
<proteinExistence type="inferred from homology"/>
<evidence type="ECO:0000313" key="5">
    <source>
        <dbReference type="Proteomes" id="UP000321479"/>
    </source>
</evidence>
<dbReference type="RefSeq" id="WP_147033573.1">
    <property type="nucleotide sequence ID" value="NZ_CP042436.1"/>
</dbReference>
<dbReference type="Proteomes" id="UP000321479">
    <property type="component" value="Chromosome"/>
</dbReference>
<dbReference type="InterPro" id="IPR036069">
    <property type="entry name" value="DUF34/NIF3_sf"/>
</dbReference>
<evidence type="ECO:0000256" key="3">
    <source>
        <dbReference type="PIRSR" id="PIRSR602678-1"/>
    </source>
</evidence>
<evidence type="ECO:0000256" key="1">
    <source>
        <dbReference type="ARBA" id="ARBA00006964"/>
    </source>
</evidence>
<dbReference type="InterPro" id="IPR002678">
    <property type="entry name" value="DUF34/NIF3"/>
</dbReference>
<dbReference type="Gene3D" id="3.40.1390.30">
    <property type="entry name" value="NIF3 (NGG1p interacting factor 3)-like"/>
    <property type="match status" value="2"/>
</dbReference>
<protein>
    <submittedName>
        <fullName evidence="4">NGG1p interacting factor NIF3</fullName>
    </submittedName>
</protein>
<dbReference type="SUPFAM" id="SSF102705">
    <property type="entry name" value="NIF3 (NGG1p interacting factor 3)-like"/>
    <property type="match status" value="1"/>
</dbReference>
<evidence type="ECO:0000256" key="2">
    <source>
        <dbReference type="ARBA" id="ARBA00022723"/>
    </source>
</evidence>
<name>A0A5B8V0H9_9SPHI</name>
<dbReference type="OrthoDB" id="1116574at2"/>
<feature type="binding site" evidence="3">
    <location>
        <position position="280"/>
    </location>
    <ligand>
        <name>a divalent metal cation</name>
        <dbReference type="ChEBI" id="CHEBI:60240"/>
        <label>1</label>
    </ligand>
</feature>
<gene>
    <name evidence="4" type="ORF">FRZ54_19950</name>
</gene>
<organism evidence="4 5">
    <name type="scientific">Mucilaginibacter ginsenosidivorans</name>
    <dbReference type="NCBI Taxonomy" id="398053"/>
    <lineage>
        <taxon>Bacteria</taxon>
        <taxon>Pseudomonadati</taxon>
        <taxon>Bacteroidota</taxon>
        <taxon>Sphingobacteriia</taxon>
        <taxon>Sphingobacteriales</taxon>
        <taxon>Sphingobacteriaceae</taxon>
        <taxon>Mucilaginibacter</taxon>
    </lineage>
</organism>
<dbReference type="PANTHER" id="PTHR13799:SF14">
    <property type="entry name" value="GTP CYCLOHYDROLASE 1 TYPE 2 HOMOLOG"/>
    <property type="match status" value="1"/>
</dbReference>
<feature type="binding site" evidence="3">
    <location>
        <position position="276"/>
    </location>
    <ligand>
        <name>a divalent metal cation</name>
        <dbReference type="ChEBI" id="CHEBI:60240"/>
        <label>1</label>
    </ligand>
</feature>
<accession>A0A5B8V0H9</accession>
<dbReference type="PROSITE" id="PS51318">
    <property type="entry name" value="TAT"/>
    <property type="match status" value="1"/>
</dbReference>
<feature type="binding site" evidence="3">
    <location>
        <position position="114"/>
    </location>
    <ligand>
        <name>a divalent metal cation</name>
        <dbReference type="ChEBI" id="CHEBI:60240"/>
        <label>1</label>
    </ligand>
</feature>
<dbReference type="InterPro" id="IPR006311">
    <property type="entry name" value="TAT_signal"/>
</dbReference>
<dbReference type="AlphaFoldDB" id="A0A5B8V0H9"/>
<dbReference type="Pfam" id="PF01784">
    <property type="entry name" value="DUF34_NIF3"/>
    <property type="match status" value="1"/>
</dbReference>
<sequence length="312" mass="34614">MSTENKQPVGQNSQGRRKFIRDSALIAGAGVAALSIPQMSSAAGFFKPDGTYTVRQIMDMFIGQVPGGVKSNTVDTLKSGSPDTVVTGIVTTMFATVGIIEKTIKLGANFIIAHEPTFYNHTDNTDWLKDDDVYQYKANLLKEHGITVWRNHDYIHTMNPDPVTVTALKLLEWDQYSDKDIPNVLTMSSTPLHELISHAKKVLRIDTVRYIGDLSAQCRRVIYMPGAAGGQRQIETISKLKPNVLFCGEISEWETAEYVRDARAKGDNINLVVMGHIASEEPGSQFMLEWLNKNIPGVKVDHISPGNSLKFY</sequence>